<evidence type="ECO:0000256" key="2">
    <source>
        <dbReference type="ARBA" id="ARBA00010617"/>
    </source>
</evidence>
<evidence type="ECO:0000256" key="11">
    <source>
        <dbReference type="PIRSR" id="PIRSR602401-1"/>
    </source>
</evidence>
<dbReference type="PRINTS" id="PR00385">
    <property type="entry name" value="P450"/>
</dbReference>
<evidence type="ECO:0000256" key="6">
    <source>
        <dbReference type="ARBA" id="ARBA00022989"/>
    </source>
</evidence>
<dbReference type="InterPro" id="IPR002401">
    <property type="entry name" value="Cyt_P450_E_grp-I"/>
</dbReference>
<evidence type="ECO:0000256" key="5">
    <source>
        <dbReference type="ARBA" id="ARBA00022723"/>
    </source>
</evidence>
<comment type="similarity">
    <text evidence="2 12">Belongs to the cytochrome P450 family.</text>
</comment>
<dbReference type="PROSITE" id="PS00086">
    <property type="entry name" value="CYTOCHROME_P450"/>
    <property type="match status" value="1"/>
</dbReference>
<comment type="cofactor">
    <cofactor evidence="11">
        <name>heme</name>
        <dbReference type="ChEBI" id="CHEBI:30413"/>
    </cofactor>
</comment>
<keyword evidence="15" id="KW-1185">Reference proteome</keyword>
<name>A0ABD3T2N4_9LAMI</name>
<dbReference type="GO" id="GO:0016020">
    <property type="term" value="C:membrane"/>
    <property type="evidence" value="ECO:0007669"/>
    <property type="project" value="UniProtKB-SubCell"/>
</dbReference>
<keyword evidence="4" id="KW-0812">Transmembrane</keyword>
<dbReference type="AlphaFoldDB" id="A0ABD3T2N4"/>
<feature type="chain" id="PRO_5044850651" description="Cytochrome P450" evidence="13">
    <location>
        <begin position="19"/>
        <end position="502"/>
    </location>
</feature>
<evidence type="ECO:0000256" key="7">
    <source>
        <dbReference type="ARBA" id="ARBA00023002"/>
    </source>
</evidence>
<dbReference type="PRINTS" id="PR00463">
    <property type="entry name" value="EP450I"/>
</dbReference>
<keyword evidence="5 11" id="KW-0479">Metal-binding</keyword>
<keyword evidence="7 12" id="KW-0560">Oxidoreductase</keyword>
<dbReference type="CDD" id="cd11073">
    <property type="entry name" value="CYP76-like"/>
    <property type="match status" value="1"/>
</dbReference>
<evidence type="ECO:0000256" key="9">
    <source>
        <dbReference type="ARBA" id="ARBA00023033"/>
    </source>
</evidence>
<feature type="binding site" description="axial binding residue" evidence="11">
    <location>
        <position position="445"/>
    </location>
    <ligand>
        <name>heme</name>
        <dbReference type="ChEBI" id="CHEBI:30413"/>
    </ligand>
    <ligandPart>
        <name>Fe</name>
        <dbReference type="ChEBI" id="CHEBI:18248"/>
    </ligandPart>
</feature>
<dbReference type="Proteomes" id="UP001634393">
    <property type="component" value="Unassembled WGS sequence"/>
</dbReference>
<keyword evidence="8 11" id="KW-0408">Iron</keyword>
<evidence type="ECO:0000313" key="14">
    <source>
        <dbReference type="EMBL" id="KAL3831174.1"/>
    </source>
</evidence>
<sequence>MVFTKVLLVLPFMVAVWAWFCFNKRSKSRRQRSAQLCPGPYPFPLIGNILQLGRNPHQSLEKLSKTYGPLMSLHLGSIYTVVVSSPEMAKEILQKHDLVFSSRTIPAAVQSHDHHKNSIGLLPVGNKWRDFRKICKEQMFSTQHLEASQGLRQEKLRKLCDYVQECCVKGRVVNIGEVAFVTTLNFMSATLFSVDFTNFDSDTTHEWKETMEGLFAIVAAPNFADFFPLLKKFDPQGIKRRADLYFGKLLSMFENVINQRLESRRTHSDTSFKKDLLEGLLELSEGSEYDLSPKVMKHLLLDLFNAGTDTTASTVEWALTELLRNPNKMSIAKNELITVIGKNIRVKESDISKLSYLQAVIKEVLRLHPPAPLLVPRKSEVDVEINGYIIPKNSQIFVNVWAIGRDSSIWPNPNTFEPERFLDSKIDFKGQDFEFIPFGSGRRMCPGLQIADRMLLIMVASLIHNFNWELEPGTKQEELDIREKFGLALHKEVPLKALPVKP</sequence>
<accession>A0ABD3T2N4</accession>
<dbReference type="PANTHER" id="PTHR47950:SF4">
    <property type="entry name" value="GERANIOL 8-HYDROXYLASE-LIKE"/>
    <property type="match status" value="1"/>
</dbReference>
<gene>
    <name evidence="14" type="ORF">ACJIZ3_019976</name>
</gene>
<keyword evidence="9 12" id="KW-0503">Monooxygenase</keyword>
<keyword evidence="10" id="KW-0472">Membrane</keyword>
<dbReference type="PANTHER" id="PTHR47950">
    <property type="entry name" value="CYTOCHROME P450, FAMILY 76, SUBFAMILY C, POLYPEPTIDE 5-RELATED"/>
    <property type="match status" value="1"/>
</dbReference>
<protein>
    <recommendedName>
        <fullName evidence="16">Cytochrome P450</fullName>
    </recommendedName>
</protein>
<evidence type="ECO:0000256" key="4">
    <source>
        <dbReference type="ARBA" id="ARBA00022692"/>
    </source>
</evidence>
<evidence type="ECO:0000256" key="8">
    <source>
        <dbReference type="ARBA" id="ARBA00023004"/>
    </source>
</evidence>
<reference evidence="14 15" key="1">
    <citation type="submission" date="2024-12" db="EMBL/GenBank/DDBJ databases">
        <title>The unique morphological basis and parallel evolutionary history of personate flowers in Penstemon.</title>
        <authorList>
            <person name="Depatie T.H."/>
            <person name="Wessinger C.A."/>
        </authorList>
    </citation>
    <scope>NUCLEOTIDE SEQUENCE [LARGE SCALE GENOMIC DNA]</scope>
    <source>
        <strain evidence="14">WTNN_2</strain>
        <tissue evidence="14">Leaf</tissue>
    </source>
</reference>
<dbReference type="EMBL" id="JBJXBP010000005">
    <property type="protein sequence ID" value="KAL3831174.1"/>
    <property type="molecule type" value="Genomic_DNA"/>
</dbReference>
<organism evidence="14 15">
    <name type="scientific">Penstemon smallii</name>
    <dbReference type="NCBI Taxonomy" id="265156"/>
    <lineage>
        <taxon>Eukaryota</taxon>
        <taxon>Viridiplantae</taxon>
        <taxon>Streptophyta</taxon>
        <taxon>Embryophyta</taxon>
        <taxon>Tracheophyta</taxon>
        <taxon>Spermatophyta</taxon>
        <taxon>Magnoliopsida</taxon>
        <taxon>eudicotyledons</taxon>
        <taxon>Gunneridae</taxon>
        <taxon>Pentapetalae</taxon>
        <taxon>asterids</taxon>
        <taxon>lamiids</taxon>
        <taxon>Lamiales</taxon>
        <taxon>Plantaginaceae</taxon>
        <taxon>Cheloneae</taxon>
        <taxon>Penstemon</taxon>
    </lineage>
</organism>
<evidence type="ECO:0000256" key="10">
    <source>
        <dbReference type="ARBA" id="ARBA00023136"/>
    </source>
</evidence>
<dbReference type="GO" id="GO:0004497">
    <property type="term" value="F:monooxygenase activity"/>
    <property type="evidence" value="ECO:0007669"/>
    <property type="project" value="UniProtKB-KW"/>
</dbReference>
<keyword evidence="3 11" id="KW-0349">Heme</keyword>
<comment type="caution">
    <text evidence="14">The sequence shown here is derived from an EMBL/GenBank/DDBJ whole genome shotgun (WGS) entry which is preliminary data.</text>
</comment>
<dbReference type="InterPro" id="IPR017972">
    <property type="entry name" value="Cyt_P450_CS"/>
</dbReference>
<dbReference type="InterPro" id="IPR001128">
    <property type="entry name" value="Cyt_P450"/>
</dbReference>
<evidence type="ECO:0000256" key="12">
    <source>
        <dbReference type="RuleBase" id="RU000461"/>
    </source>
</evidence>
<dbReference type="InterPro" id="IPR036396">
    <property type="entry name" value="Cyt_P450_sf"/>
</dbReference>
<feature type="signal peptide" evidence="13">
    <location>
        <begin position="1"/>
        <end position="18"/>
    </location>
</feature>
<comment type="subcellular location">
    <subcellularLocation>
        <location evidence="1">Membrane</location>
        <topology evidence="1">Single-pass membrane protein</topology>
    </subcellularLocation>
</comment>
<dbReference type="Pfam" id="PF00067">
    <property type="entry name" value="p450"/>
    <property type="match status" value="1"/>
</dbReference>
<dbReference type="Gene3D" id="1.10.630.10">
    <property type="entry name" value="Cytochrome P450"/>
    <property type="match status" value="1"/>
</dbReference>
<evidence type="ECO:0000313" key="15">
    <source>
        <dbReference type="Proteomes" id="UP001634393"/>
    </source>
</evidence>
<keyword evidence="13" id="KW-0732">Signal</keyword>
<evidence type="ECO:0000256" key="3">
    <source>
        <dbReference type="ARBA" id="ARBA00022617"/>
    </source>
</evidence>
<dbReference type="GO" id="GO:0046872">
    <property type="term" value="F:metal ion binding"/>
    <property type="evidence" value="ECO:0007669"/>
    <property type="project" value="UniProtKB-KW"/>
</dbReference>
<evidence type="ECO:0008006" key="16">
    <source>
        <dbReference type="Google" id="ProtNLM"/>
    </source>
</evidence>
<proteinExistence type="inferred from homology"/>
<keyword evidence="6" id="KW-1133">Transmembrane helix</keyword>
<evidence type="ECO:0000256" key="1">
    <source>
        <dbReference type="ARBA" id="ARBA00004167"/>
    </source>
</evidence>
<dbReference type="SUPFAM" id="SSF48264">
    <property type="entry name" value="Cytochrome P450"/>
    <property type="match status" value="1"/>
</dbReference>
<evidence type="ECO:0000256" key="13">
    <source>
        <dbReference type="SAM" id="SignalP"/>
    </source>
</evidence>
<dbReference type="FunFam" id="1.10.630.10:FF:000007">
    <property type="entry name" value="Cytochrome P450 76C4"/>
    <property type="match status" value="1"/>
</dbReference>